<name>A0ABM9WXI8_VIBAE</name>
<gene>
    <name evidence="1" type="ORF">VEx25_B0215</name>
</gene>
<proteinExistence type="predicted"/>
<keyword evidence="2" id="KW-1185">Reference proteome</keyword>
<evidence type="ECO:0000313" key="2">
    <source>
        <dbReference type="Proteomes" id="UP000242664"/>
    </source>
</evidence>
<dbReference type="EMBL" id="DS267811">
    <property type="protein sequence ID" value="EDN58154.1"/>
    <property type="molecule type" value="Genomic_DNA"/>
</dbReference>
<evidence type="ECO:0000313" key="1">
    <source>
        <dbReference type="EMBL" id="EDN58154.1"/>
    </source>
</evidence>
<reference evidence="2" key="1">
    <citation type="submission" date="2006-10" db="EMBL/GenBank/DDBJ databases">
        <authorList>
            <person name="Heidelberg J."/>
            <person name="Sebastian Y."/>
        </authorList>
    </citation>
    <scope>NUCLEOTIDE SEQUENCE [LARGE SCALE GENOMIC DNA]</scope>
    <source>
        <strain evidence="2">EX25</strain>
    </source>
</reference>
<dbReference type="Proteomes" id="UP000242664">
    <property type="component" value="Unassembled WGS sequence"/>
</dbReference>
<protein>
    <submittedName>
        <fullName evidence="1">Uncharacterized protein</fullName>
    </submittedName>
</protein>
<accession>A0ABM9WXI8</accession>
<sequence length="34" mass="4328">MALLHKIELECHYYSQKVFFVVEVLKKKIWRFDW</sequence>
<organism evidence="1 2">
    <name type="scientific">Vibrio antiquarius (strain Ex25)</name>
    <dbReference type="NCBI Taxonomy" id="150340"/>
    <lineage>
        <taxon>Bacteria</taxon>
        <taxon>Pseudomonadati</taxon>
        <taxon>Pseudomonadota</taxon>
        <taxon>Gammaproteobacteria</taxon>
        <taxon>Vibrionales</taxon>
        <taxon>Vibrionaceae</taxon>
        <taxon>Vibrio</taxon>
        <taxon>Vibrio diabolicus subgroup</taxon>
    </lineage>
</organism>